<dbReference type="PROSITE" id="PS00678">
    <property type="entry name" value="WD_REPEATS_1"/>
    <property type="match status" value="2"/>
</dbReference>
<dbReference type="AlphaFoldDB" id="A0ABC8RS17"/>
<dbReference type="InterPro" id="IPR001680">
    <property type="entry name" value="WD40_rpt"/>
</dbReference>
<feature type="repeat" description="WD" evidence="3">
    <location>
        <begin position="428"/>
        <end position="460"/>
    </location>
</feature>
<dbReference type="InterPro" id="IPR036322">
    <property type="entry name" value="WD40_repeat_dom_sf"/>
</dbReference>
<evidence type="ECO:0000256" key="1">
    <source>
        <dbReference type="ARBA" id="ARBA00022574"/>
    </source>
</evidence>
<evidence type="ECO:0000313" key="6">
    <source>
        <dbReference type="Proteomes" id="UP001642360"/>
    </source>
</evidence>
<dbReference type="FunFam" id="2.130.10.10:FF:000624">
    <property type="entry name" value="DENN domain and WD repeat-containing protein SCD1"/>
    <property type="match status" value="1"/>
</dbReference>
<feature type="repeat" description="WD" evidence="3">
    <location>
        <begin position="305"/>
        <end position="345"/>
    </location>
</feature>
<keyword evidence="2" id="KW-0677">Repeat</keyword>
<evidence type="ECO:0000256" key="3">
    <source>
        <dbReference type="PROSITE-ProRule" id="PRU00221"/>
    </source>
</evidence>
<feature type="repeat" description="WD" evidence="3">
    <location>
        <begin position="235"/>
        <end position="253"/>
    </location>
</feature>
<dbReference type="PANTHER" id="PTHR19848">
    <property type="entry name" value="WD40 REPEAT PROTEIN"/>
    <property type="match status" value="1"/>
</dbReference>
<organism evidence="5 6">
    <name type="scientific">Ilex paraguariensis</name>
    <name type="common">yerba mate</name>
    <dbReference type="NCBI Taxonomy" id="185542"/>
    <lineage>
        <taxon>Eukaryota</taxon>
        <taxon>Viridiplantae</taxon>
        <taxon>Streptophyta</taxon>
        <taxon>Embryophyta</taxon>
        <taxon>Tracheophyta</taxon>
        <taxon>Spermatophyta</taxon>
        <taxon>Magnoliopsida</taxon>
        <taxon>eudicotyledons</taxon>
        <taxon>Gunneridae</taxon>
        <taxon>Pentapetalae</taxon>
        <taxon>asterids</taxon>
        <taxon>campanulids</taxon>
        <taxon>Aquifoliales</taxon>
        <taxon>Aquifoliaceae</taxon>
        <taxon>Ilex</taxon>
    </lineage>
</organism>
<dbReference type="InterPro" id="IPR020472">
    <property type="entry name" value="WD40_PAC1"/>
</dbReference>
<accession>A0ABC8RS17</accession>
<evidence type="ECO:0000313" key="5">
    <source>
        <dbReference type="EMBL" id="CAK9147770.1"/>
    </source>
</evidence>
<reference evidence="5 6" key="1">
    <citation type="submission" date="2024-02" db="EMBL/GenBank/DDBJ databases">
        <authorList>
            <person name="Vignale AGUSTIN F."/>
            <person name="Sosa J E."/>
            <person name="Modenutti C."/>
        </authorList>
    </citation>
    <scope>NUCLEOTIDE SEQUENCE [LARGE SCALE GENOMIC DNA]</scope>
</reference>
<dbReference type="EMBL" id="CAUOFW020001724">
    <property type="protein sequence ID" value="CAK9147770.1"/>
    <property type="molecule type" value="Genomic_DNA"/>
</dbReference>
<proteinExistence type="predicted"/>
<sequence length="472" mass="52067">MAGLGLPDTDAWYMIETIAGKNNIGYKHMARALEFTYLVSTTNPEELSANYATLVTTQLIIVATHMAGLGLPDTDAWYMIETIAGKNNIGYKHMIKLRGFLSHIQQLCIGYWGIYSVKSQSVSPYGLLSPRPQDVTDDHQQPAEASVVGRSWVQSMFSRDTTSRANSFSRSRKWNSDSGTLAANENGTPRKQDLSAAEQKKMQTSVRTLRGHGGAVTALHCVTQREVWDLVGDREDAGFFISGSTDCTVRIWDPSLRGSELRATLKGHTRTVRAISSDRGKVVSGSDDQSVLVWDKQTTQLLEELKGHEAQVSCVRMLSGERVLTAAHDGTVKMWDVRTDTCVATVGRCSSAVLCMEYNDSMGILAAGGRDAVANIWDIRASKQMHKLLGHSKWIRSIRMVEDTVITGSDDWTARMWSVSRGTCDAVLACHAGPILSVEYSRSDRGIITGSSDGLLRFWENEEGKITTWVIF</sequence>
<evidence type="ECO:0000256" key="2">
    <source>
        <dbReference type="ARBA" id="ARBA00022737"/>
    </source>
</evidence>
<feature type="compositionally biased region" description="Basic and acidic residues" evidence="4">
    <location>
        <begin position="188"/>
        <end position="201"/>
    </location>
</feature>
<protein>
    <submittedName>
        <fullName evidence="5">Uncharacterized protein</fullName>
    </submittedName>
</protein>
<name>A0ABC8RS17_9AQUA</name>
<dbReference type="SUPFAM" id="SSF50978">
    <property type="entry name" value="WD40 repeat-like"/>
    <property type="match status" value="1"/>
</dbReference>
<dbReference type="SMART" id="SM00320">
    <property type="entry name" value="WD40"/>
    <property type="match status" value="6"/>
</dbReference>
<dbReference type="PRINTS" id="PR00320">
    <property type="entry name" value="GPROTEINBRPT"/>
</dbReference>
<feature type="repeat" description="WD" evidence="3">
    <location>
        <begin position="388"/>
        <end position="427"/>
    </location>
</feature>
<keyword evidence="1 3" id="KW-0853">WD repeat</keyword>
<dbReference type="Proteomes" id="UP001642360">
    <property type="component" value="Unassembled WGS sequence"/>
</dbReference>
<dbReference type="CDD" id="cd00200">
    <property type="entry name" value="WD40"/>
    <property type="match status" value="1"/>
</dbReference>
<gene>
    <name evidence="5" type="ORF">ILEXP_LOCUS15710</name>
</gene>
<feature type="compositionally biased region" description="Polar residues" evidence="4">
    <location>
        <begin position="176"/>
        <end position="187"/>
    </location>
</feature>
<dbReference type="Pfam" id="PF00400">
    <property type="entry name" value="WD40"/>
    <property type="match status" value="6"/>
</dbReference>
<keyword evidence="6" id="KW-1185">Reference proteome</keyword>
<comment type="caution">
    <text evidence="5">The sequence shown here is derived from an EMBL/GenBank/DDBJ whole genome shotgun (WGS) entry which is preliminary data.</text>
</comment>
<dbReference type="PANTHER" id="PTHR19848:SF8">
    <property type="entry name" value="F-BOX AND WD REPEAT DOMAIN CONTAINING 7"/>
    <property type="match status" value="1"/>
</dbReference>
<dbReference type="PROSITE" id="PS50082">
    <property type="entry name" value="WD_REPEATS_2"/>
    <property type="match status" value="6"/>
</dbReference>
<dbReference type="InterPro" id="IPR015943">
    <property type="entry name" value="WD40/YVTN_repeat-like_dom_sf"/>
</dbReference>
<evidence type="ECO:0000256" key="4">
    <source>
        <dbReference type="SAM" id="MobiDB-lite"/>
    </source>
</evidence>
<dbReference type="InterPro" id="IPR019775">
    <property type="entry name" value="WD40_repeat_CS"/>
</dbReference>
<feature type="repeat" description="WD" evidence="3">
    <location>
        <begin position="350"/>
        <end position="387"/>
    </location>
</feature>
<feature type="region of interest" description="Disordered" evidence="4">
    <location>
        <begin position="168"/>
        <end position="204"/>
    </location>
</feature>
<dbReference type="PROSITE" id="PS50294">
    <property type="entry name" value="WD_REPEATS_REGION"/>
    <property type="match status" value="3"/>
</dbReference>
<feature type="repeat" description="WD" evidence="3">
    <location>
        <begin position="265"/>
        <end position="304"/>
    </location>
</feature>
<dbReference type="Gene3D" id="2.130.10.10">
    <property type="entry name" value="YVTN repeat-like/Quinoprotein amine dehydrogenase"/>
    <property type="match status" value="2"/>
</dbReference>